<dbReference type="GO" id="GO:0005669">
    <property type="term" value="C:transcription factor TFIID complex"/>
    <property type="evidence" value="ECO:0007669"/>
    <property type="project" value="InterPro"/>
</dbReference>
<dbReference type="InterPro" id="IPR046344">
    <property type="entry name" value="TAF6_C_sf"/>
</dbReference>
<dbReference type="CDD" id="cd08050">
    <property type="entry name" value="TAF6C"/>
    <property type="match status" value="1"/>
</dbReference>
<evidence type="ECO:0000256" key="2">
    <source>
        <dbReference type="ARBA" id="ARBA00007688"/>
    </source>
</evidence>
<dbReference type="InterPro" id="IPR004823">
    <property type="entry name" value="TAF_TATA-bd_Histone-like_dom"/>
</dbReference>
<dbReference type="PANTHER" id="PTHR10221:SF9">
    <property type="entry name" value="TRANSCRIPTION INITIATION FACTOR TFIID SUBUNIT 6"/>
    <property type="match status" value="1"/>
</dbReference>
<dbReference type="RefSeq" id="XP_038050452.1">
    <property type="nucleotide sequence ID" value="XM_038194524.1"/>
</dbReference>
<dbReference type="GO" id="GO:0046695">
    <property type="term" value="C:SLIK (SAGA-like) complex"/>
    <property type="evidence" value="ECO:0007669"/>
    <property type="project" value="InterPro"/>
</dbReference>
<accession>A0A913ZF85</accession>
<dbReference type="PANTHER" id="PTHR10221">
    <property type="entry name" value="TRANSCRIPTION INITIATION FACTOR TFIID SUBUNIT 6"/>
    <property type="match status" value="1"/>
</dbReference>
<dbReference type="Proteomes" id="UP000887568">
    <property type="component" value="Unplaced"/>
</dbReference>
<organism evidence="9 10">
    <name type="scientific">Patiria miniata</name>
    <name type="common">Bat star</name>
    <name type="synonym">Asterina miniata</name>
    <dbReference type="NCBI Taxonomy" id="46514"/>
    <lineage>
        <taxon>Eukaryota</taxon>
        <taxon>Metazoa</taxon>
        <taxon>Echinodermata</taxon>
        <taxon>Eleutherozoa</taxon>
        <taxon>Asterozoa</taxon>
        <taxon>Asteroidea</taxon>
        <taxon>Valvatacea</taxon>
        <taxon>Valvatida</taxon>
        <taxon>Asterinidae</taxon>
        <taxon>Patiria</taxon>
    </lineage>
</organism>
<evidence type="ECO:0000256" key="3">
    <source>
        <dbReference type="ARBA" id="ARBA00023015"/>
    </source>
</evidence>
<dbReference type="SUPFAM" id="SSF47113">
    <property type="entry name" value="Histone-fold"/>
    <property type="match status" value="1"/>
</dbReference>
<feature type="compositionally biased region" description="Low complexity" evidence="7">
    <location>
        <begin position="562"/>
        <end position="577"/>
    </location>
</feature>
<reference evidence="9" key="1">
    <citation type="submission" date="2022-11" db="UniProtKB">
        <authorList>
            <consortium name="EnsemblMetazoa"/>
        </authorList>
    </citation>
    <scope>IDENTIFICATION</scope>
</reference>
<evidence type="ECO:0000256" key="7">
    <source>
        <dbReference type="SAM" id="MobiDB-lite"/>
    </source>
</evidence>
<dbReference type="CDD" id="cd22931">
    <property type="entry name" value="HFD_TAF6"/>
    <property type="match status" value="1"/>
</dbReference>
<keyword evidence="5" id="KW-0539">Nucleus</keyword>
<dbReference type="GO" id="GO:0003713">
    <property type="term" value="F:transcription coactivator activity"/>
    <property type="evidence" value="ECO:0007669"/>
    <property type="project" value="TreeGrafter"/>
</dbReference>
<feature type="region of interest" description="Disordered" evidence="7">
    <location>
        <begin position="1"/>
        <end position="22"/>
    </location>
</feature>
<proteinExistence type="inferred from homology"/>
<dbReference type="CTD" id="6878"/>
<evidence type="ECO:0000259" key="8">
    <source>
        <dbReference type="SMART" id="SM00803"/>
    </source>
</evidence>
<dbReference type="GO" id="GO:0051123">
    <property type="term" value="P:RNA polymerase II preinitiation complex assembly"/>
    <property type="evidence" value="ECO:0007669"/>
    <property type="project" value="TreeGrafter"/>
</dbReference>
<keyword evidence="4" id="KW-0804">Transcription</keyword>
<feature type="compositionally biased region" description="Polar residues" evidence="7">
    <location>
        <begin position="642"/>
        <end position="651"/>
    </location>
</feature>
<dbReference type="Gene3D" id="1.25.40.770">
    <property type="entry name" value="TAF6, C-terminal HEAT repeat domain"/>
    <property type="match status" value="1"/>
</dbReference>
<dbReference type="Pfam" id="PF07571">
    <property type="entry name" value="TAF6_C"/>
    <property type="match status" value="1"/>
</dbReference>
<feature type="compositionally biased region" description="Low complexity" evidence="7">
    <location>
        <begin position="504"/>
        <end position="514"/>
    </location>
</feature>
<keyword evidence="10" id="KW-1185">Reference proteome</keyword>
<feature type="region of interest" description="Disordered" evidence="7">
    <location>
        <begin position="624"/>
        <end position="680"/>
    </location>
</feature>
<dbReference type="FunFam" id="1.25.40.770:FF:000001">
    <property type="entry name" value="Transcription initiation factor TFIID subunit 6"/>
    <property type="match status" value="1"/>
</dbReference>
<evidence type="ECO:0000256" key="6">
    <source>
        <dbReference type="ARBA" id="ARBA00040091"/>
    </source>
</evidence>
<dbReference type="EnsemblMetazoa" id="XM_038194524.1">
    <property type="protein sequence ID" value="XP_038050452.1"/>
    <property type="gene ID" value="LOC119723721"/>
</dbReference>
<sequence>MVKRQSSMAAKPHKKPKASLAQESVKVIAESTGVSHLPDEAALILAEEVSFRLKNLIQESGKFARQSKRKKLSTADFDNALKVQNVEPLYGFNTPEFIPFRFASGGGRELHFIEEKEVELSDIIGTPLPKVPLDVSLKAHWLSIEGIQPAIPENPPPVGRGQQKSEATETLVPKKPSFKDQLGAAGGKPGEEGGKAAPPGLKGKGALVAEAIKLKPVVTHELSVEQQLYYKEITEACVGSSETRRAEALNSLTSDPGLYQMLPRFSTFISEGVKVNVVQSNLVLLIYLMRMVKALMDNSTLYLEKYLHELVPAVMTCIVSKQLCLRPDVENHWALRDFASRLMSSICKKFSTTTNNLQLRISKTFDQCLCDEKSTMAAVYGALSGLCELGTEILKTMVLGKLTSISDRVRLASESPIISNVDKNATDHLLQLVLKHCAPYLKQTRSTPDELDAYKSEFGFLGTALFTQVIKLRTQPASSGTQTSSSQVRPTINLSQGRSFSTIGLGPRTPTTPLGGPPRTPTFITRPSFQRLTSAPAGPSSSASGSGQQKIVIVTTPSSRGSSIVSPVQTTTTVTSPTSQPAVVRVIGGQKPTPKYGPTTLPITSTQKIVVVTQATTIITRPSQQPPVKVKVENPTVKAESPTASGASESLMSLVHAASMQSPLSTEMEVKREPSGDGNH</sequence>
<evidence type="ECO:0000313" key="9">
    <source>
        <dbReference type="EnsemblMetazoa" id="XP_038050452.1"/>
    </source>
</evidence>
<dbReference type="FunFam" id="1.10.20.10:FF:000030">
    <property type="entry name" value="Transcription initiation factor TFIID subunit 6"/>
    <property type="match status" value="1"/>
</dbReference>
<feature type="region of interest" description="Disordered" evidence="7">
    <location>
        <begin position="497"/>
        <end position="519"/>
    </location>
</feature>
<dbReference type="GO" id="GO:0016251">
    <property type="term" value="F:RNA polymerase II general transcription initiation factor activity"/>
    <property type="evidence" value="ECO:0007669"/>
    <property type="project" value="InterPro"/>
</dbReference>
<dbReference type="SMART" id="SM00803">
    <property type="entry name" value="TAF"/>
    <property type="match status" value="1"/>
</dbReference>
<name>A0A913ZF85_PATMI</name>
<feature type="region of interest" description="Disordered" evidence="7">
    <location>
        <begin position="558"/>
        <end position="577"/>
    </location>
</feature>
<dbReference type="InterPro" id="IPR011442">
    <property type="entry name" value="TAF6_C"/>
</dbReference>
<comment type="similarity">
    <text evidence="2">Belongs to the TAF6 family.</text>
</comment>
<evidence type="ECO:0000256" key="5">
    <source>
        <dbReference type="ARBA" id="ARBA00023242"/>
    </source>
</evidence>
<feature type="domain" description="TATA box binding protein associated factor (TAF) histone-like fold" evidence="8">
    <location>
        <begin position="18"/>
        <end position="82"/>
    </location>
</feature>
<feature type="compositionally biased region" description="Basic and acidic residues" evidence="7">
    <location>
        <begin position="668"/>
        <end position="680"/>
    </location>
</feature>
<dbReference type="AlphaFoldDB" id="A0A913ZF85"/>
<protein>
    <recommendedName>
        <fullName evidence="6">Transcription initiation factor TFIID subunit 6</fullName>
    </recommendedName>
</protein>
<dbReference type="GeneID" id="119723721"/>
<evidence type="ECO:0000313" key="10">
    <source>
        <dbReference type="Proteomes" id="UP000887568"/>
    </source>
</evidence>
<keyword evidence="3" id="KW-0805">Transcription regulation</keyword>
<feature type="region of interest" description="Disordered" evidence="7">
    <location>
        <begin position="148"/>
        <end position="200"/>
    </location>
</feature>
<dbReference type="InterPro" id="IPR009072">
    <property type="entry name" value="Histone-fold"/>
</dbReference>
<dbReference type="OMA" id="MPEETCQ"/>
<dbReference type="Gene3D" id="1.10.20.10">
    <property type="entry name" value="Histone, subunit A"/>
    <property type="match status" value="1"/>
</dbReference>
<dbReference type="Pfam" id="PF02969">
    <property type="entry name" value="TAF"/>
    <property type="match status" value="1"/>
</dbReference>
<dbReference type="GO" id="GO:0046982">
    <property type="term" value="F:protein heterodimerization activity"/>
    <property type="evidence" value="ECO:0007669"/>
    <property type="project" value="InterPro"/>
</dbReference>
<dbReference type="GO" id="GO:0000124">
    <property type="term" value="C:SAGA complex"/>
    <property type="evidence" value="ECO:0007669"/>
    <property type="project" value="InterPro"/>
</dbReference>
<dbReference type="OrthoDB" id="361039at2759"/>
<dbReference type="InterPro" id="IPR037796">
    <property type="entry name" value="TAF6"/>
</dbReference>
<evidence type="ECO:0000256" key="1">
    <source>
        <dbReference type="ARBA" id="ARBA00004123"/>
    </source>
</evidence>
<evidence type="ECO:0000256" key="4">
    <source>
        <dbReference type="ARBA" id="ARBA00023163"/>
    </source>
</evidence>
<comment type="subcellular location">
    <subcellularLocation>
        <location evidence="1">Nucleus</location>
    </subcellularLocation>
</comment>